<protein>
    <submittedName>
        <fullName evidence="2">Uncharacterized protein</fullName>
    </submittedName>
</protein>
<dbReference type="AlphaFoldDB" id="A0A3Q9RPX9"/>
<name>A0A3Q9RPX9_9BACI</name>
<evidence type="ECO:0000256" key="1">
    <source>
        <dbReference type="SAM" id="MobiDB-lite"/>
    </source>
</evidence>
<feature type="compositionally biased region" description="Basic and acidic residues" evidence="1">
    <location>
        <begin position="1"/>
        <end position="16"/>
    </location>
</feature>
<dbReference type="InterPro" id="IPR025094">
    <property type="entry name" value="DUF4021"/>
</dbReference>
<reference evidence="2 3" key="1">
    <citation type="submission" date="2018-01" db="EMBL/GenBank/DDBJ databases">
        <title>Bacillus asahii Genome sequencing and assembly.</title>
        <authorList>
            <person name="Jiang H."/>
            <person name="Feng Y."/>
            <person name="Zhao F."/>
            <person name="Lin X."/>
        </authorList>
    </citation>
    <scope>NUCLEOTIDE SEQUENCE [LARGE SCALE GENOMIC DNA]</scope>
    <source>
        <strain evidence="2 3">OM18</strain>
    </source>
</reference>
<evidence type="ECO:0000313" key="3">
    <source>
        <dbReference type="Proteomes" id="UP000283095"/>
    </source>
</evidence>
<feature type="region of interest" description="Disordered" evidence="1">
    <location>
        <begin position="1"/>
        <end position="53"/>
    </location>
</feature>
<dbReference type="Proteomes" id="UP000283095">
    <property type="component" value="Chromosome"/>
</dbReference>
<dbReference type="KEGG" id="pasa:BAOM_3444"/>
<evidence type="ECO:0000313" key="2">
    <source>
        <dbReference type="EMBL" id="AZV44053.1"/>
    </source>
</evidence>
<proteinExistence type="predicted"/>
<organism evidence="2 3">
    <name type="scientific">Peribacillus asahii</name>
    <dbReference type="NCBI Taxonomy" id="228899"/>
    <lineage>
        <taxon>Bacteria</taxon>
        <taxon>Bacillati</taxon>
        <taxon>Bacillota</taxon>
        <taxon>Bacilli</taxon>
        <taxon>Bacillales</taxon>
        <taxon>Bacillaceae</taxon>
        <taxon>Peribacillus</taxon>
    </lineage>
</organism>
<accession>A0A3Q9RPX9</accession>
<dbReference type="Pfam" id="PF13213">
    <property type="entry name" value="DUF4021"/>
    <property type="match status" value="1"/>
</dbReference>
<gene>
    <name evidence="2" type="ORF">BAOM_3444</name>
</gene>
<dbReference type="RefSeq" id="WP_252282547.1">
    <property type="nucleotide sequence ID" value="NZ_CP026095.1"/>
</dbReference>
<sequence length="53" mass="6164">MMKKNDVEIKEPKETMKSNSDNYLGLDPDEQEMNGLYGMAETESEDRLHDVEK</sequence>
<dbReference type="EMBL" id="CP026095">
    <property type="protein sequence ID" value="AZV44053.1"/>
    <property type="molecule type" value="Genomic_DNA"/>
</dbReference>